<dbReference type="PRINTS" id="PR00337">
    <property type="entry name" value="LEUILEVALBP"/>
</dbReference>
<evidence type="ECO:0000313" key="7">
    <source>
        <dbReference type="Proteomes" id="UP000324507"/>
    </source>
</evidence>
<dbReference type="InterPro" id="IPR028082">
    <property type="entry name" value="Peripla_BP_I"/>
</dbReference>
<keyword evidence="4" id="KW-0029">Amino-acid transport</keyword>
<proteinExistence type="inferred from homology"/>
<keyword evidence="2" id="KW-0813">Transport</keyword>
<dbReference type="Gene3D" id="3.40.50.2300">
    <property type="match status" value="2"/>
</dbReference>
<gene>
    <name evidence="6" type="ORF">FOB51_16570</name>
</gene>
<dbReference type="Pfam" id="PF13458">
    <property type="entry name" value="Peripla_BP_6"/>
    <property type="match status" value="1"/>
</dbReference>
<dbReference type="GO" id="GO:0006865">
    <property type="term" value="P:amino acid transport"/>
    <property type="evidence" value="ECO:0007669"/>
    <property type="project" value="UniProtKB-KW"/>
</dbReference>
<dbReference type="PANTHER" id="PTHR30483">
    <property type="entry name" value="LEUCINE-SPECIFIC-BINDING PROTEIN"/>
    <property type="match status" value="1"/>
</dbReference>
<dbReference type="InterPro" id="IPR028081">
    <property type="entry name" value="Leu-bd"/>
</dbReference>
<dbReference type="SUPFAM" id="SSF53822">
    <property type="entry name" value="Periplasmic binding protein-like I"/>
    <property type="match status" value="1"/>
</dbReference>
<evidence type="ECO:0000256" key="3">
    <source>
        <dbReference type="ARBA" id="ARBA00022729"/>
    </source>
</evidence>
<evidence type="ECO:0000259" key="5">
    <source>
        <dbReference type="Pfam" id="PF13458"/>
    </source>
</evidence>
<dbReference type="PANTHER" id="PTHR30483:SF6">
    <property type="entry name" value="PERIPLASMIC BINDING PROTEIN OF ABC TRANSPORTER FOR NATURAL AMINO ACIDS"/>
    <property type="match status" value="1"/>
</dbReference>
<dbReference type="InterPro" id="IPR051010">
    <property type="entry name" value="BCAA_transport"/>
</dbReference>
<evidence type="ECO:0000256" key="2">
    <source>
        <dbReference type="ARBA" id="ARBA00022448"/>
    </source>
</evidence>
<protein>
    <submittedName>
        <fullName evidence="6">Amino acid ABC transporter substrate-binding protein</fullName>
    </submittedName>
</protein>
<keyword evidence="3" id="KW-0732">Signal</keyword>
<dbReference type="InterPro" id="IPR000709">
    <property type="entry name" value="Leu_Ile_Val-bd"/>
</dbReference>
<evidence type="ECO:0000313" key="6">
    <source>
        <dbReference type="EMBL" id="QEU10537.1"/>
    </source>
</evidence>
<organism evidence="6 7">
    <name type="scientific">Paracoccus yeei</name>
    <dbReference type="NCBI Taxonomy" id="147645"/>
    <lineage>
        <taxon>Bacteria</taxon>
        <taxon>Pseudomonadati</taxon>
        <taxon>Pseudomonadota</taxon>
        <taxon>Alphaproteobacteria</taxon>
        <taxon>Rhodobacterales</taxon>
        <taxon>Paracoccaceae</taxon>
        <taxon>Paracoccus</taxon>
    </lineage>
</organism>
<evidence type="ECO:0000256" key="4">
    <source>
        <dbReference type="ARBA" id="ARBA00022970"/>
    </source>
</evidence>
<dbReference type="AlphaFoldDB" id="A0A5P2QWP0"/>
<comment type="similarity">
    <text evidence="1">Belongs to the leucine-binding protein family.</text>
</comment>
<sequence>MTAATALALSATTGLAQDDTPIRFGGMSSVSGGGAGIGAMAMVGYRLAVDELNQKGGVLGRRVELVEADTQTNPTHAVSELRRLVDSQGIEALMGPAISQEAIPVSDLAKEMNILQITTAASTDLTPDRGPLHFSLSPLGVDQMIPNVDYALNVLGVTKLAIISDNGGMSKSGVADLLAYLDQKGVQPVAVQEFAFKTEDLTPQLFSMRRAGAEAVLLINSLYDDSARLLQNRAEIGWEVPVLGNLTTVSNARTIAANIGADAMQGVYGTMFVGTTYCPGDAEGSSAYAQYVAHARAAYPDIDRVGGPASVAQFYLAPIIAAAAAEGAGSTDGQAMTDWITGQDKIDTILGPLGGDPDSHFLPGLPAMAMVKEPHLVRDDGTYLRADCPEAG</sequence>
<feature type="domain" description="Leucine-binding protein" evidence="5">
    <location>
        <begin position="21"/>
        <end position="360"/>
    </location>
</feature>
<accession>A0A5P2QWP0</accession>
<evidence type="ECO:0000256" key="1">
    <source>
        <dbReference type="ARBA" id="ARBA00010062"/>
    </source>
</evidence>
<dbReference type="EMBL" id="CP044081">
    <property type="protein sequence ID" value="QEU10537.1"/>
    <property type="molecule type" value="Genomic_DNA"/>
</dbReference>
<dbReference type="Proteomes" id="UP000324507">
    <property type="component" value="Chromosome"/>
</dbReference>
<reference evidence="6 7" key="1">
    <citation type="submission" date="2019-09" db="EMBL/GenBank/DDBJ databases">
        <title>FDA dAtabase for Regulatory Grade micrObial Sequences (FDA-ARGOS): Supporting development and validation of Infectious Disease Dx tests.</title>
        <authorList>
            <person name="Sciortino C."/>
            <person name="Tallon L."/>
            <person name="Sadzewicz L."/>
            <person name="Vavikolanu K."/>
            <person name="Mehta A."/>
            <person name="Aluvathingal J."/>
            <person name="Nadendla S."/>
            <person name="Nandy P."/>
            <person name="Geyer C."/>
            <person name="Yan Y."/>
            <person name="Sichtig H."/>
        </authorList>
    </citation>
    <scope>NUCLEOTIDE SEQUENCE [LARGE SCALE GENOMIC DNA]</scope>
    <source>
        <strain evidence="6 7">FDAARGOS_643</strain>
    </source>
</reference>
<name>A0A5P2QWP0_9RHOB</name>